<dbReference type="NCBIfam" id="TIGR04289">
    <property type="entry name" value="heavy_Cys"/>
    <property type="match status" value="1"/>
</dbReference>
<keyword evidence="2" id="KW-1185">Reference proteome</keyword>
<dbReference type="InterPro" id="IPR027556">
    <property type="entry name" value="Heavy_Cys_CGP"/>
</dbReference>
<dbReference type="eggNOG" id="arCOG05839">
    <property type="taxonomic scope" value="Archaea"/>
</dbReference>
<protein>
    <recommendedName>
        <fullName evidence="3">Eight-cysteine-cluster domain-containing protein</fullName>
    </recommendedName>
</protein>
<dbReference type="KEGG" id="pya:PYCH_07490"/>
<evidence type="ECO:0000313" key="2">
    <source>
        <dbReference type="Proteomes" id="UP000008386"/>
    </source>
</evidence>
<dbReference type="HOGENOM" id="CLU_679022_0_0_2"/>
<dbReference type="RefSeq" id="WP_013905493.1">
    <property type="nucleotide sequence ID" value="NC_015680.1"/>
</dbReference>
<dbReference type="AlphaFoldDB" id="F8AIW1"/>
<reference evidence="1 2" key="1">
    <citation type="journal article" date="2011" name="J. Bacteriol.">
        <title>Complete genome sequence of the obligate piezophilic hyperthermophilic archaeon Pyrococcus yayanosii CH1.</title>
        <authorList>
            <person name="Jun X."/>
            <person name="Lupeng L."/>
            <person name="Minjuan X."/>
            <person name="Oger P."/>
            <person name="Fengping W."/>
            <person name="Jebbar M."/>
            <person name="Xiang X."/>
        </authorList>
    </citation>
    <scope>NUCLEOTIDE SEQUENCE [LARGE SCALE GENOMIC DNA]</scope>
    <source>
        <strain evidence="2">CH1 / JCM 16557</strain>
    </source>
</reference>
<name>F8AIW1_PYRYC</name>
<sequence length="384" mass="43231">MRRPYILIFFLLLSILRPVSACISPADPYAVEVELNKPGITFDLTPLLRAENILLDNGRIVYRSHYDPRLIVILWNDTYLHLRIQIPLELRNTTDLKAEVEIIAPLDDSVREKAKSLGWAVDGWRFTKGRYLVELSPIQGGECRSDADCATGGCSGEICTTRKGAKEIVSICVYREWYDCLKLTTCGCYNGYCMWKPTPEFLSCLQEKGLDPKKIVKARYNAIVLIMDREEPTDEDYREIETLLSVIGCHAELRFEPVKREGLRPIADPYSLNASEALRIELEWLRDIGVLNVSEDDIAKISKVAEFGRAGYNSRIGWFDGEWKPYFESENAVLVKCISSEAWTYDAPENPPVLPSSATPTETIVCGPGIMLLLVILAAGVGKK</sequence>
<evidence type="ECO:0008006" key="3">
    <source>
        <dbReference type="Google" id="ProtNLM"/>
    </source>
</evidence>
<dbReference type="NCBIfam" id="TIGR04292">
    <property type="entry name" value="heavy_Cys_CGP"/>
    <property type="match status" value="1"/>
</dbReference>
<accession>F8AIW1</accession>
<dbReference type="GeneID" id="10837325"/>
<organism evidence="1 2">
    <name type="scientific">Pyrococcus yayanosii (strain CH1 / JCM 16557)</name>
    <dbReference type="NCBI Taxonomy" id="529709"/>
    <lineage>
        <taxon>Archaea</taxon>
        <taxon>Methanobacteriati</taxon>
        <taxon>Methanobacteriota</taxon>
        <taxon>Thermococci</taxon>
        <taxon>Thermococcales</taxon>
        <taxon>Thermococcaceae</taxon>
        <taxon>Pyrococcus</taxon>
    </lineage>
</organism>
<proteinExistence type="predicted"/>
<gene>
    <name evidence="1" type="ordered locus">PYCH_07490</name>
</gene>
<dbReference type="EMBL" id="CP002779">
    <property type="protein sequence ID" value="AEH24436.1"/>
    <property type="molecule type" value="Genomic_DNA"/>
</dbReference>
<dbReference type="STRING" id="529709.PYCH_07490"/>
<evidence type="ECO:0000313" key="1">
    <source>
        <dbReference type="EMBL" id="AEH24436.1"/>
    </source>
</evidence>
<dbReference type="InterPro" id="IPR027553">
    <property type="entry name" value="Heavy_Cys"/>
</dbReference>
<dbReference type="OrthoDB" id="31553at2157"/>
<dbReference type="Proteomes" id="UP000008386">
    <property type="component" value="Chromosome"/>
</dbReference>